<evidence type="ECO:0000313" key="1">
    <source>
        <dbReference type="EMBL" id="SFV08085.1"/>
    </source>
</evidence>
<name>A0A1I7LEI2_9BACL</name>
<protein>
    <submittedName>
        <fullName evidence="1">Uncharacterized protein</fullName>
    </submittedName>
</protein>
<gene>
    <name evidence="1" type="ORF">SAMN05421543_14115</name>
</gene>
<proteinExistence type="predicted"/>
<keyword evidence="2" id="KW-1185">Reference proteome</keyword>
<sequence>MARFNIPCTELAALFPDHNCTFQGTTIRLDDGYHRGIVVSSLDSISGFTFDLKRDGRLYNIEVCELRDGQVRNADSILQHIGKEVQGFVNTAIAKFATKSSRGDTLDIAEGFLQCVHVGTFRVDGSDIAVIAYGAKSDPWLSVRNWKSQRHWPVDFWYDMQVSIGIRHRPHDVPFICFEIKHGAIKCSFISGPMYLRIIKAVLETDVFPDEETAVQCREYVRVHSKSKAKHSKKPIKFQITQ</sequence>
<organism evidence="1 2">
    <name type="scientific">Alicyclobacillus macrosporangiidus</name>
    <dbReference type="NCBI Taxonomy" id="392015"/>
    <lineage>
        <taxon>Bacteria</taxon>
        <taxon>Bacillati</taxon>
        <taxon>Bacillota</taxon>
        <taxon>Bacilli</taxon>
        <taxon>Bacillales</taxon>
        <taxon>Alicyclobacillaceae</taxon>
        <taxon>Alicyclobacillus</taxon>
    </lineage>
</organism>
<dbReference type="EMBL" id="FPBV01000041">
    <property type="protein sequence ID" value="SFV08085.1"/>
    <property type="molecule type" value="Genomic_DNA"/>
</dbReference>
<dbReference type="STRING" id="392015.SAMN05421543_14115"/>
<accession>A0A1I7LEI2</accession>
<dbReference type="Proteomes" id="UP000183508">
    <property type="component" value="Unassembled WGS sequence"/>
</dbReference>
<evidence type="ECO:0000313" key="2">
    <source>
        <dbReference type="Proteomes" id="UP000183508"/>
    </source>
</evidence>
<dbReference type="AlphaFoldDB" id="A0A1I7LEI2"/>
<dbReference type="RefSeq" id="WP_074956626.1">
    <property type="nucleotide sequence ID" value="NZ_FPBV01000041.1"/>
</dbReference>
<reference evidence="2" key="1">
    <citation type="submission" date="2016-10" db="EMBL/GenBank/DDBJ databases">
        <authorList>
            <person name="Varghese N."/>
        </authorList>
    </citation>
    <scope>NUCLEOTIDE SEQUENCE [LARGE SCALE GENOMIC DNA]</scope>
    <source>
        <strain evidence="2">DSM 17980</strain>
    </source>
</reference>